<sequence length="535" mass="58359">MTFRKLRALGLGLALGLASLGGAATAQTTSPDRVLRMVPNADLQTLDPINTTAGVVQSHAHMIYDQLFGRDAEQRPQPQMVATHSVSADALTWRFTLRDGLAFHDGAPVTAADVVASLRRWGARDPHGRQIMAITASLAAEPDGKTVVWTLRRPYALMLDALSKPAGNMPAIMPARIAATDPFTAITETIGSGPFIFERSEWVPGSRVVYRRNPNYVPRSEPASGTAGGKVAHVDRVEWLNIANAQTAVLALIQGELDFVESPGVDFLPMLQRRGMRLVRINTLGAPGMIRMNHIHPPFNDPRARQALMLLVNQEEILQAMFPDPALYQVCHAFFVCGSPQETNAGVPQGLGSPAAQERARQLLRESGYDGSPIVIMDPTDNPFVHAATLVLAQQMQRVGFRTDVQAMDFASMAGRRANRRPPSEGGWHIGLTFWNGLGASDPVGNVPMQASCERAWPGWPCDAAHQALIDAFPYAATAEERRRILDELQTSAYRLVPYVPYGQWYLPAAHTPRLSGVLSMPGIIIAWNIQKAAR</sequence>
<comment type="caution">
    <text evidence="6">The sequence shown here is derived from an EMBL/GenBank/DDBJ whole genome shotgun (WGS) entry which is preliminary data.</text>
</comment>
<proteinExistence type="inferred from homology"/>
<dbReference type="PANTHER" id="PTHR30290">
    <property type="entry name" value="PERIPLASMIC BINDING COMPONENT OF ABC TRANSPORTER"/>
    <property type="match status" value="1"/>
</dbReference>
<dbReference type="RefSeq" id="WP_109873115.1">
    <property type="nucleotide sequence ID" value="NZ_QGNA01000006.1"/>
</dbReference>
<dbReference type="CDD" id="cd08502">
    <property type="entry name" value="PBP2_NikA_DppA_OppA_like_16"/>
    <property type="match status" value="1"/>
</dbReference>
<feature type="domain" description="Solute-binding protein family 5" evidence="5">
    <location>
        <begin position="76"/>
        <end position="450"/>
    </location>
</feature>
<keyword evidence="7" id="KW-1185">Reference proteome</keyword>
<dbReference type="GO" id="GO:0015833">
    <property type="term" value="P:peptide transport"/>
    <property type="evidence" value="ECO:0007669"/>
    <property type="project" value="TreeGrafter"/>
</dbReference>
<dbReference type="Gene3D" id="3.10.105.10">
    <property type="entry name" value="Dipeptide-binding Protein, Domain 3"/>
    <property type="match status" value="1"/>
</dbReference>
<organism evidence="6 7">
    <name type="scientific">Falsiroseomonas bella</name>
    <dbReference type="NCBI Taxonomy" id="2184016"/>
    <lineage>
        <taxon>Bacteria</taxon>
        <taxon>Pseudomonadati</taxon>
        <taxon>Pseudomonadota</taxon>
        <taxon>Alphaproteobacteria</taxon>
        <taxon>Acetobacterales</taxon>
        <taxon>Roseomonadaceae</taxon>
        <taxon>Falsiroseomonas</taxon>
    </lineage>
</organism>
<keyword evidence="3 4" id="KW-0732">Signal</keyword>
<comment type="subcellular location">
    <subcellularLocation>
        <location evidence="1">Periplasm</location>
    </subcellularLocation>
</comment>
<evidence type="ECO:0000259" key="5">
    <source>
        <dbReference type="Pfam" id="PF00496"/>
    </source>
</evidence>
<dbReference type="GO" id="GO:1904680">
    <property type="term" value="F:peptide transmembrane transporter activity"/>
    <property type="evidence" value="ECO:0007669"/>
    <property type="project" value="TreeGrafter"/>
</dbReference>
<dbReference type="InterPro" id="IPR039424">
    <property type="entry name" value="SBP_5"/>
</dbReference>
<evidence type="ECO:0000256" key="3">
    <source>
        <dbReference type="ARBA" id="ARBA00022729"/>
    </source>
</evidence>
<evidence type="ECO:0000256" key="2">
    <source>
        <dbReference type="ARBA" id="ARBA00005695"/>
    </source>
</evidence>
<dbReference type="Pfam" id="PF00496">
    <property type="entry name" value="SBP_bac_5"/>
    <property type="match status" value="1"/>
</dbReference>
<feature type="chain" id="PRO_5016264717" description="Solute-binding protein family 5 domain-containing protein" evidence="4">
    <location>
        <begin position="27"/>
        <end position="535"/>
    </location>
</feature>
<accession>A0A317F6L7</accession>
<gene>
    <name evidence="6" type="ORF">DFH01_24360</name>
</gene>
<dbReference type="OrthoDB" id="9803988at2"/>
<dbReference type="SUPFAM" id="SSF53850">
    <property type="entry name" value="Periplasmic binding protein-like II"/>
    <property type="match status" value="1"/>
</dbReference>
<dbReference type="InterPro" id="IPR000914">
    <property type="entry name" value="SBP_5_dom"/>
</dbReference>
<evidence type="ECO:0000313" key="7">
    <source>
        <dbReference type="Proteomes" id="UP000245765"/>
    </source>
</evidence>
<evidence type="ECO:0000256" key="1">
    <source>
        <dbReference type="ARBA" id="ARBA00004418"/>
    </source>
</evidence>
<reference evidence="7" key="1">
    <citation type="submission" date="2018-05" db="EMBL/GenBank/DDBJ databases">
        <authorList>
            <person name="Du Z."/>
            <person name="Wang X."/>
        </authorList>
    </citation>
    <scope>NUCLEOTIDE SEQUENCE [LARGE SCALE GENOMIC DNA]</scope>
    <source>
        <strain evidence="7">CQN31</strain>
    </source>
</reference>
<dbReference type="EMBL" id="QGNA01000006">
    <property type="protein sequence ID" value="PWS34664.1"/>
    <property type="molecule type" value="Genomic_DNA"/>
</dbReference>
<name>A0A317F6L7_9PROT</name>
<comment type="similarity">
    <text evidence="2">Belongs to the bacterial solute-binding protein 5 family.</text>
</comment>
<protein>
    <recommendedName>
        <fullName evidence="5">Solute-binding protein family 5 domain-containing protein</fullName>
    </recommendedName>
</protein>
<dbReference type="Gene3D" id="3.40.190.10">
    <property type="entry name" value="Periplasmic binding protein-like II"/>
    <property type="match status" value="1"/>
</dbReference>
<dbReference type="Proteomes" id="UP000245765">
    <property type="component" value="Unassembled WGS sequence"/>
</dbReference>
<evidence type="ECO:0000313" key="6">
    <source>
        <dbReference type="EMBL" id="PWS34664.1"/>
    </source>
</evidence>
<evidence type="ECO:0000256" key="4">
    <source>
        <dbReference type="SAM" id="SignalP"/>
    </source>
</evidence>
<dbReference type="AlphaFoldDB" id="A0A317F6L7"/>
<dbReference type="PANTHER" id="PTHR30290:SF38">
    <property type="entry name" value="D,D-DIPEPTIDE-BINDING PERIPLASMIC PROTEIN DDPA-RELATED"/>
    <property type="match status" value="1"/>
</dbReference>
<feature type="signal peptide" evidence="4">
    <location>
        <begin position="1"/>
        <end position="26"/>
    </location>
</feature>